<comment type="similarity">
    <text evidence="1">Belongs to the CutC family.</text>
</comment>
<dbReference type="OrthoDB" id="9815677at2"/>
<dbReference type="InterPro" id="IPR005627">
    <property type="entry name" value="CutC-like"/>
</dbReference>
<gene>
    <name evidence="3" type="ORF">SAMN04489765_4264</name>
</gene>
<evidence type="ECO:0000313" key="4">
    <source>
        <dbReference type="Proteomes" id="UP000183053"/>
    </source>
</evidence>
<dbReference type="PANTHER" id="PTHR12598">
    <property type="entry name" value="COPPER HOMEOSTASIS PROTEIN CUTC"/>
    <property type="match status" value="1"/>
</dbReference>
<protein>
    <recommendedName>
        <fullName evidence="2">Copper homeostasis protein cutC homolog</fullName>
    </recommendedName>
</protein>
<evidence type="ECO:0000313" key="3">
    <source>
        <dbReference type="EMBL" id="SDR25480.1"/>
    </source>
</evidence>
<dbReference type="Pfam" id="PF03932">
    <property type="entry name" value="CutC"/>
    <property type="match status" value="1"/>
</dbReference>
<dbReference type="Proteomes" id="UP000183053">
    <property type="component" value="Unassembled WGS sequence"/>
</dbReference>
<organism evidence="3 4">
    <name type="scientific">Tsukamurella pulmonis</name>
    <dbReference type="NCBI Taxonomy" id="47312"/>
    <lineage>
        <taxon>Bacteria</taxon>
        <taxon>Bacillati</taxon>
        <taxon>Actinomycetota</taxon>
        <taxon>Actinomycetes</taxon>
        <taxon>Mycobacteriales</taxon>
        <taxon>Tsukamurellaceae</taxon>
        <taxon>Tsukamurella</taxon>
    </lineage>
</organism>
<evidence type="ECO:0000256" key="2">
    <source>
        <dbReference type="ARBA" id="ARBA00019014"/>
    </source>
</evidence>
<dbReference type="EMBL" id="FNLF01000002">
    <property type="protein sequence ID" value="SDR25480.1"/>
    <property type="molecule type" value="Genomic_DNA"/>
</dbReference>
<dbReference type="Gene3D" id="3.20.20.380">
    <property type="entry name" value="Copper homeostasis (CutC) domain"/>
    <property type="match status" value="1"/>
</dbReference>
<dbReference type="STRING" id="47312.SAMN04489765_4264"/>
<dbReference type="InterPro" id="IPR036822">
    <property type="entry name" value="CutC-like_dom_sf"/>
</dbReference>
<dbReference type="RefSeq" id="WP_068564176.1">
    <property type="nucleotide sequence ID" value="NZ_FNLF01000002.1"/>
</dbReference>
<dbReference type="AlphaFoldDB" id="A0A1H1HIZ8"/>
<reference evidence="4" key="1">
    <citation type="submission" date="2016-10" db="EMBL/GenBank/DDBJ databases">
        <authorList>
            <person name="Varghese N."/>
            <person name="Submissions S."/>
        </authorList>
    </citation>
    <scope>NUCLEOTIDE SEQUENCE [LARGE SCALE GENOMIC DNA]</scope>
    <source>
        <strain evidence="4">DSM 44142</strain>
    </source>
</reference>
<dbReference type="PANTHER" id="PTHR12598:SF0">
    <property type="entry name" value="COPPER HOMEOSTASIS PROTEIN CUTC HOMOLOG"/>
    <property type="match status" value="1"/>
</dbReference>
<dbReference type="SUPFAM" id="SSF110395">
    <property type="entry name" value="CutC-like"/>
    <property type="match status" value="1"/>
</dbReference>
<sequence>MTLLEVIALDARDAVAAQEGGADRVELVADMAADGLSPSAASVAEVRSAVDIPVRVMLRLTDGFAAGSLDALIRRTADLRAAGAEEFVLGFLTPAGAVDLPAVARIVDTIGGSPWTFHRAIDHCADRATLRAAVTDLPGLDTILTAGAATGVDDGIATLIAEKRGPHRNLVGGGLRLDHLPRLLAAGLDAFHIGSAARPRGWDAAVSAEEVRRWRRAIDVRPSV</sequence>
<proteinExistence type="inferred from homology"/>
<evidence type="ECO:0000256" key="1">
    <source>
        <dbReference type="ARBA" id="ARBA00007768"/>
    </source>
</evidence>
<name>A0A1H1HIZ8_9ACTN</name>
<keyword evidence="4" id="KW-1185">Reference proteome</keyword>
<dbReference type="GO" id="GO:0005507">
    <property type="term" value="F:copper ion binding"/>
    <property type="evidence" value="ECO:0007669"/>
    <property type="project" value="TreeGrafter"/>
</dbReference>
<accession>A0A1H1HIZ8</accession>